<evidence type="ECO:0000313" key="2">
    <source>
        <dbReference type="EMBL" id="OQR88191.1"/>
    </source>
</evidence>
<protein>
    <submittedName>
        <fullName evidence="2">Uncharacterized protein</fullName>
    </submittedName>
</protein>
<dbReference type="EMBL" id="JNBR01001405">
    <property type="protein sequence ID" value="OQR88191.1"/>
    <property type="molecule type" value="Genomic_DNA"/>
</dbReference>
<keyword evidence="3" id="KW-1185">Reference proteome</keyword>
<comment type="caution">
    <text evidence="2">The sequence shown here is derived from an EMBL/GenBank/DDBJ whole genome shotgun (WGS) entry which is preliminary data.</text>
</comment>
<evidence type="ECO:0000313" key="3">
    <source>
        <dbReference type="Proteomes" id="UP000243579"/>
    </source>
</evidence>
<dbReference type="Proteomes" id="UP000243579">
    <property type="component" value="Unassembled WGS sequence"/>
</dbReference>
<evidence type="ECO:0000256" key="1">
    <source>
        <dbReference type="SAM" id="MobiDB-lite"/>
    </source>
</evidence>
<organism evidence="2 3">
    <name type="scientific">Achlya hypogyna</name>
    <name type="common">Oomycete</name>
    <name type="synonym">Protoachlya hypogyna</name>
    <dbReference type="NCBI Taxonomy" id="1202772"/>
    <lineage>
        <taxon>Eukaryota</taxon>
        <taxon>Sar</taxon>
        <taxon>Stramenopiles</taxon>
        <taxon>Oomycota</taxon>
        <taxon>Saprolegniomycetes</taxon>
        <taxon>Saprolegniales</taxon>
        <taxon>Achlyaceae</taxon>
        <taxon>Achlya</taxon>
    </lineage>
</organism>
<reference evidence="2 3" key="1">
    <citation type="journal article" date="2014" name="Genome Biol. Evol.">
        <title>The secreted proteins of Achlya hypogyna and Thraustotheca clavata identify the ancestral oomycete secretome and reveal gene acquisitions by horizontal gene transfer.</title>
        <authorList>
            <person name="Misner I."/>
            <person name="Blouin N."/>
            <person name="Leonard G."/>
            <person name="Richards T.A."/>
            <person name="Lane C.E."/>
        </authorList>
    </citation>
    <scope>NUCLEOTIDE SEQUENCE [LARGE SCALE GENOMIC DNA]</scope>
    <source>
        <strain evidence="2 3">ATCC 48635</strain>
    </source>
</reference>
<feature type="region of interest" description="Disordered" evidence="1">
    <location>
        <begin position="337"/>
        <end position="361"/>
    </location>
</feature>
<accession>A0A1V9YR84</accession>
<dbReference type="AlphaFoldDB" id="A0A1V9YR84"/>
<name>A0A1V9YR84_ACHHY</name>
<dbReference type="OrthoDB" id="78974at2759"/>
<proteinExistence type="predicted"/>
<feature type="compositionally biased region" description="Pro residues" evidence="1">
    <location>
        <begin position="346"/>
        <end position="355"/>
    </location>
</feature>
<sequence length="361" mass="38834">MHVRAATTAVHVLVNLCGMEEGPLSACLAVISETFMALSYLRHSSVVASINPLGVSMRLRRPVCSISGLQAQIESCRIPSRSSALDHRQGRCSCVQDFQSAIGVFKETTSQVLVLTSPLHLPPTQLLTRMSPTTACSLQFILLRREDEDIQATTSAIMALVEAIASVPCVSVVQAEDNLMELRRIMVMLPTSLQGHICRRNHGCDAFKPMHAGLAKLTALHYVPTASIDGSVVIGFPLTADVSLPPLENAVVGAGMLRHLQSTSTALRQSEYFAMVPASPSPSQHYSFVLYRLASIDQLTISSADDSACEAPVLDPTQVDAMATTLSSLVPTQPYNPYNYASGATPPRPQLPPAPSSRRML</sequence>
<gene>
    <name evidence="2" type="ORF">ACHHYP_07284</name>
</gene>